<evidence type="ECO:0000313" key="2">
    <source>
        <dbReference type="Proteomes" id="UP000001075"/>
    </source>
</evidence>
<proteinExistence type="predicted"/>
<accession>G3I997</accession>
<organism evidence="1 2">
    <name type="scientific">Cricetulus griseus</name>
    <name type="common">Chinese hamster</name>
    <name type="synonym">Cricetulus barabensis griseus</name>
    <dbReference type="NCBI Taxonomy" id="10029"/>
    <lineage>
        <taxon>Eukaryota</taxon>
        <taxon>Metazoa</taxon>
        <taxon>Chordata</taxon>
        <taxon>Craniata</taxon>
        <taxon>Vertebrata</taxon>
        <taxon>Euteleostomi</taxon>
        <taxon>Mammalia</taxon>
        <taxon>Eutheria</taxon>
        <taxon>Euarchontoglires</taxon>
        <taxon>Glires</taxon>
        <taxon>Rodentia</taxon>
        <taxon>Myomorpha</taxon>
        <taxon>Muroidea</taxon>
        <taxon>Cricetidae</taxon>
        <taxon>Cricetinae</taxon>
        <taxon>Cricetulus</taxon>
    </lineage>
</organism>
<protein>
    <submittedName>
        <fullName evidence="1">Uncharacterized protein</fullName>
    </submittedName>
</protein>
<dbReference type="AlphaFoldDB" id="G3I997"/>
<evidence type="ECO:0000313" key="1">
    <source>
        <dbReference type="EMBL" id="EGV98582.1"/>
    </source>
</evidence>
<name>G3I997_CRIGR</name>
<reference evidence="2" key="1">
    <citation type="journal article" date="2011" name="Nat. Biotechnol.">
        <title>The genomic sequence of the Chinese hamster ovary (CHO)-K1 cell line.</title>
        <authorList>
            <person name="Xu X."/>
            <person name="Nagarajan H."/>
            <person name="Lewis N.E."/>
            <person name="Pan S."/>
            <person name="Cai Z."/>
            <person name="Liu X."/>
            <person name="Chen W."/>
            <person name="Xie M."/>
            <person name="Wang W."/>
            <person name="Hammond S."/>
            <person name="Andersen M.R."/>
            <person name="Neff N."/>
            <person name="Passarelli B."/>
            <person name="Koh W."/>
            <person name="Fan H.C."/>
            <person name="Wang J."/>
            <person name="Gui Y."/>
            <person name="Lee K.H."/>
            <person name="Betenbaugh M.J."/>
            <person name="Quake S.R."/>
            <person name="Famili I."/>
            <person name="Palsson B.O."/>
            <person name="Wang J."/>
        </authorList>
    </citation>
    <scope>NUCLEOTIDE SEQUENCE [LARGE SCALE GENOMIC DNA]</scope>
    <source>
        <strain evidence="2">CHO K1 cell line</strain>
    </source>
</reference>
<gene>
    <name evidence="1" type="ORF">I79_020133</name>
</gene>
<dbReference type="InParanoid" id="G3I997"/>
<sequence>MLPLVLLPQSLVWWWGQEKDTFAIKLFPPYTCHLQQARMLISLPATTLGKVGPASYLQSTAELTLLTRAQVRQT</sequence>
<dbReference type="EMBL" id="JH001583">
    <property type="protein sequence ID" value="EGV98582.1"/>
    <property type="molecule type" value="Genomic_DNA"/>
</dbReference>
<dbReference type="Proteomes" id="UP000001075">
    <property type="component" value="Unassembled WGS sequence"/>
</dbReference>